<protein>
    <submittedName>
        <fullName evidence="3">Uncharacterized protein</fullName>
    </submittedName>
</protein>
<accession>A0A9W6BI27</accession>
<feature type="compositionally biased region" description="Low complexity" evidence="2">
    <location>
        <begin position="2345"/>
        <end position="2354"/>
    </location>
</feature>
<feature type="region of interest" description="Disordered" evidence="2">
    <location>
        <begin position="1161"/>
        <end position="1201"/>
    </location>
</feature>
<feature type="compositionally biased region" description="Low complexity" evidence="2">
    <location>
        <begin position="850"/>
        <end position="867"/>
    </location>
</feature>
<comment type="caution">
    <text evidence="3">The sequence shown here is derived from an EMBL/GenBank/DDBJ whole genome shotgun (WGS) entry which is preliminary data.</text>
</comment>
<dbReference type="Proteomes" id="UP001165080">
    <property type="component" value="Unassembled WGS sequence"/>
</dbReference>
<feature type="region of interest" description="Disordered" evidence="2">
    <location>
        <begin position="164"/>
        <end position="240"/>
    </location>
</feature>
<feature type="compositionally biased region" description="Low complexity" evidence="2">
    <location>
        <begin position="190"/>
        <end position="240"/>
    </location>
</feature>
<dbReference type="PANTHER" id="PTHR38394:SF1">
    <property type="entry name" value="NEUROFILAMENT LIGHT PROTEIN"/>
    <property type="match status" value="1"/>
</dbReference>
<feature type="compositionally biased region" description="Low complexity" evidence="2">
    <location>
        <begin position="122"/>
        <end position="132"/>
    </location>
</feature>
<feature type="compositionally biased region" description="Pro residues" evidence="2">
    <location>
        <begin position="13"/>
        <end position="24"/>
    </location>
</feature>
<feature type="compositionally biased region" description="Polar residues" evidence="2">
    <location>
        <begin position="164"/>
        <end position="189"/>
    </location>
</feature>
<feature type="region of interest" description="Disordered" evidence="2">
    <location>
        <begin position="1889"/>
        <end position="2028"/>
    </location>
</feature>
<dbReference type="PANTHER" id="PTHR38394">
    <property type="entry name" value="NEUROFILAMENT LIGHT PROTEIN"/>
    <property type="match status" value="1"/>
</dbReference>
<feature type="coiled-coil region" evidence="1">
    <location>
        <begin position="1657"/>
        <end position="1684"/>
    </location>
</feature>
<feature type="compositionally biased region" description="Low complexity" evidence="2">
    <location>
        <begin position="578"/>
        <end position="601"/>
    </location>
</feature>
<sequence length="2354" mass="245380">MFKRKKQAASASKPPPPLPPPPPSLVQRKSVAKLTVSECLQQAQGALQKLRTINPGDLQAFPLLNEIQRLVQQLKEATASLPPADKEAWSFQIADLEDEFRELADVVVSRADAAPKPEPRLSSPSVSSISSVAAGARTSKTQALLSPSNSGRVQQAVALFSRQDGFTSGSSQPVGIRRSQTAAQQPRIEQQQQQQQYPQQYSHQYSQQQQQQYPQQQQVAEQLAPSHAASSAASTPARSDSSYIYLTDEERELLARKQQTLLQKHFKYLSQQREADGQAGADARGALVSAQQMEPAVAMQQLQQQHLQQQHLQQQELQQQHLQQQQLAYQQGQVPLPGMYQEQHRRGPPSQYSSANATPHADARQSPAWSTTGVAGSISGAQTLVADGHAAGAAAVAPWAAGGDVTAASATSNYAQQYQGAYATAHPRMEPQQRPAEQDGGLGGGGDDDLFSGLEIVATDEQQPLAQPPQEEVALPAQAHAQQQQHSSALGPVAAGAGMQAAGSAAQADALQPQPQRAPTHSFRPAGHSMPHRFYAGSHVAQQEAPAGAHSIHQQPEPPPCASDQAGDSLLQSNAGAPAQMTQQLPQQQQQGFPQQMHYPQSPLQQGAQPLDAQRQFESQQHYVHQRQVSASAHGYHQARPAAESGSHSFNGLTSPPWRGVPSGASRQLSPFSQAPGDSASAAGPAASTPAASETGSISYPTRKKTSQMKLGYGIEDEANSQGRQQAALPSGAESVAVNQHAAVPGVSGGAERSTTGFQERQQQLGQAVGYQQQQHSVWAQQQQQSAWAQQQETMMQRPVSRAESNFQQQPAPSPPPEQTAQQHWRPDASHLGYAPANEQGQTAAGNPSQMPYRLQQSQQQQQQSLPMQQQYPVLPNPQLTETARHLQVHALEGQQPVQHHGQQQQYLMTAAQQQQQTAAASAVADADPGRNPQVWPGEAGQHAPQHAQHPQPVHQPQGAQYAQQAYPPQHAELPPHQQQQPQQLLLQLQQQRQQDPHQALQLQQGLLLLHHQQAQQLAQAQAQACSQPRVEEQAGRDVASAQPTQPYMTPLPAPTPEDQARTQLLQQIADSGSVAVTQMGAWPGQQQYAHASGGAGGSLASGYQGYGLAHAPAPGSDLAVRGHAAAPPSPSPATAASIAAASATPSAAAPARTSPYISASMQNAQSPGAADRAGAMPVNAPPRPAAADVAPSTSSVLPAATDHAAPSPAVVAVAAAAPSTPMHVATPAAQAPAAAHSQRGSLIDANAAAPSPALPMPLSSGGLRTRSRGLASGGGGARVSSGGVAADPAASLPAASSLPNLADLEAYLNNITGSVDACRGAAEHRAREMVSALATALSQAQKVEAAVQQQRRAVKAALAGVLASITQLEGDQAAAVEGEDFDTAAALDEQLSQLSYRRTSMDEQVQLLADALQRAAALRLQVLGRQAEVWRVTGAYLARLQSGQQQMAATLASQADREAQAAAMLHRAAQEALAQRRAALEERNAELANASAEVAAQVAAATAPAEAERQRRASARDTLQAEVESLRALLAAKEAAFAAAGAAVVEAAEAVRQQAAAYDQDLARLEETRRQLEAEEAQVVGHEQALQDSERQAEARAAAVEEHQAQLRLQADALDAAAAMMRCEAEALAQRVASEASSQEQRERLHQADEKAREDLKGLERCISDLSADLSRLAEQRGRLAAERAAVQEGLAGLQRSLPELEAAKRAAAANKDFREAARLSGELRALIAQADVAAAQLARVSGEMSELAATESGKVSELEELRAMVHDAQRHAAEAHHRYLVFSLSLSRAALEEAVGSELYEEAGALQAEVAAEEAEVLALERTWGLARPSVAVAAAAAAAARRRNSLEAVAAAAAVAATTSAALTAQFSRQSAGSLSAQSSRSMSCQLPLPGMAAQPHPAQQLHGAQSHGGHASAAGLKGFVPSSIAGSASGAPHPGAASPTSPPPPAWQQPQVHYHPPQHQQQQRHPQLVQQQGLPSPVPTGSVDYGSIAAAAAPLPQPLPPHTPASPHAYVPPQLPDTPSSPGAAAAVNAVCAAEVGEADAAVMAAAAVGRPVHVRLSLELHPQSAAHPSDPRFDEPPVHDELVYGTSPDRASFEGALQPPAPPQPSPAYPASLPHVTASSLHGPASGAAPVLRAEPSGRSLAAEAPPSSSAMVPCPLAAQAGGTAAAASASANPVEPLQQWQPGAGLARCLSSGRTTPASISGTATPCAYGTPDPHRLDASEPGEQQHGYEQHEERPALQGSPRFAPDSSSGLQGSAPAMRAGSAAPEGVEQPAPQLRPNLDVAPASSSGGQAGELEGGDDAAARASAGRPAEPGAAEPSALSSTQIKDGLGEEPGCGSAAADRPAAAD</sequence>
<feature type="region of interest" description="Disordered" evidence="2">
    <location>
        <begin position="2197"/>
        <end position="2354"/>
    </location>
</feature>
<evidence type="ECO:0000256" key="2">
    <source>
        <dbReference type="SAM" id="MobiDB-lite"/>
    </source>
</evidence>
<feature type="compositionally biased region" description="Low complexity" evidence="2">
    <location>
        <begin position="918"/>
        <end position="927"/>
    </location>
</feature>
<feature type="region of interest" description="Disordered" evidence="2">
    <location>
        <begin position="1120"/>
        <end position="1139"/>
    </location>
</feature>
<feature type="region of interest" description="Disordered" evidence="2">
    <location>
        <begin position="1268"/>
        <end position="1290"/>
    </location>
</feature>
<feature type="compositionally biased region" description="Pro residues" evidence="2">
    <location>
        <begin position="1999"/>
        <end position="2008"/>
    </location>
</feature>
<feature type="compositionally biased region" description="Pro residues" evidence="2">
    <location>
        <begin position="2104"/>
        <end position="2113"/>
    </location>
</feature>
<feature type="region of interest" description="Disordered" evidence="2">
    <location>
        <begin position="112"/>
        <end position="133"/>
    </location>
</feature>
<feature type="compositionally biased region" description="Low complexity" evidence="2">
    <location>
        <begin position="940"/>
        <end position="992"/>
    </location>
</feature>
<feature type="coiled-coil region" evidence="1">
    <location>
        <begin position="1471"/>
        <end position="1607"/>
    </location>
</feature>
<feature type="region of interest" description="Disordered" evidence="2">
    <location>
        <begin position="463"/>
        <end position="774"/>
    </location>
</feature>
<feature type="compositionally biased region" description="Low complexity" evidence="2">
    <location>
        <begin position="1902"/>
        <end position="1943"/>
    </location>
</feature>
<feature type="compositionally biased region" description="Low complexity" evidence="2">
    <location>
        <begin position="463"/>
        <end position="519"/>
    </location>
</feature>
<keyword evidence="1" id="KW-0175">Coiled coil</keyword>
<evidence type="ECO:0000313" key="4">
    <source>
        <dbReference type="Proteomes" id="UP001165080"/>
    </source>
</evidence>
<feature type="region of interest" description="Disordered" evidence="2">
    <location>
        <begin position="790"/>
        <end position="867"/>
    </location>
</feature>
<feature type="compositionally biased region" description="Polar residues" evidence="2">
    <location>
        <begin position="2198"/>
        <end position="2210"/>
    </location>
</feature>
<feature type="region of interest" description="Disordered" evidence="2">
    <location>
        <begin position="918"/>
        <end position="992"/>
    </location>
</feature>
<feature type="compositionally biased region" description="Basic and acidic residues" evidence="2">
    <location>
        <begin position="2233"/>
        <end position="2242"/>
    </location>
</feature>
<name>A0A9W6BI27_9CHLO</name>
<feature type="compositionally biased region" description="Polar residues" evidence="2">
    <location>
        <begin position="839"/>
        <end position="849"/>
    </location>
</feature>
<organism evidence="3 4">
    <name type="scientific">Pleodorina starrii</name>
    <dbReference type="NCBI Taxonomy" id="330485"/>
    <lineage>
        <taxon>Eukaryota</taxon>
        <taxon>Viridiplantae</taxon>
        <taxon>Chlorophyta</taxon>
        <taxon>core chlorophytes</taxon>
        <taxon>Chlorophyceae</taxon>
        <taxon>CS clade</taxon>
        <taxon>Chlamydomonadales</taxon>
        <taxon>Volvocaceae</taxon>
        <taxon>Pleodorina</taxon>
    </lineage>
</organism>
<feature type="compositionally biased region" description="Polar residues" evidence="2">
    <location>
        <begin position="616"/>
        <end position="631"/>
    </location>
</feature>
<proteinExistence type="predicted"/>
<evidence type="ECO:0000313" key="3">
    <source>
        <dbReference type="EMBL" id="GLC52616.1"/>
    </source>
</evidence>
<feature type="compositionally biased region" description="Low complexity" evidence="2">
    <location>
        <begin position="2309"/>
        <end position="2326"/>
    </location>
</feature>
<feature type="compositionally biased region" description="Low complexity" evidence="2">
    <location>
        <begin position="1279"/>
        <end position="1290"/>
    </location>
</feature>
<feature type="region of interest" description="Disordered" evidence="2">
    <location>
        <begin position="2089"/>
        <end position="2136"/>
    </location>
</feature>
<feature type="compositionally biased region" description="Low complexity" evidence="2">
    <location>
        <begin position="1952"/>
        <end position="1976"/>
    </location>
</feature>
<feature type="compositionally biased region" description="Low complexity" evidence="2">
    <location>
        <begin position="675"/>
        <end position="697"/>
    </location>
</feature>
<feature type="compositionally biased region" description="Low complexity" evidence="2">
    <location>
        <begin position="762"/>
        <end position="774"/>
    </location>
</feature>
<dbReference type="EMBL" id="BRXU01000006">
    <property type="protein sequence ID" value="GLC52616.1"/>
    <property type="molecule type" value="Genomic_DNA"/>
</dbReference>
<feature type="region of interest" description="Disordered" evidence="2">
    <location>
        <begin position="428"/>
        <end position="451"/>
    </location>
</feature>
<reference evidence="3 4" key="1">
    <citation type="journal article" date="2023" name="Commun. Biol.">
        <title>Reorganization of the ancestral sex-determining regions during the evolution of trioecy in Pleodorina starrii.</title>
        <authorList>
            <person name="Takahashi K."/>
            <person name="Suzuki S."/>
            <person name="Kawai-Toyooka H."/>
            <person name="Yamamoto K."/>
            <person name="Hamaji T."/>
            <person name="Ootsuki R."/>
            <person name="Yamaguchi H."/>
            <person name="Kawachi M."/>
            <person name="Higashiyama T."/>
            <person name="Nozaki H."/>
        </authorList>
    </citation>
    <scope>NUCLEOTIDE SEQUENCE [LARGE SCALE GENOMIC DNA]</scope>
    <source>
        <strain evidence="3 4">NIES-4479</strain>
    </source>
</reference>
<gene>
    <name evidence="3" type="primary">PLEST003441</name>
    <name evidence="3" type="ORF">PLESTB_000649500</name>
</gene>
<feature type="region of interest" description="Disordered" evidence="2">
    <location>
        <begin position="1"/>
        <end position="27"/>
    </location>
</feature>
<feature type="region of interest" description="Disordered" evidence="2">
    <location>
        <begin position="339"/>
        <end position="374"/>
    </location>
</feature>
<keyword evidence="4" id="KW-1185">Reference proteome</keyword>
<feature type="region of interest" description="Disordered" evidence="2">
    <location>
        <begin position="1029"/>
        <end position="1058"/>
    </location>
</feature>
<evidence type="ECO:0000256" key="1">
    <source>
        <dbReference type="SAM" id="Coils"/>
    </source>
</evidence>